<accession>A0ABR3LR74</accession>
<keyword evidence="2" id="KW-1185">Reference proteome</keyword>
<name>A0ABR3LR74_9TELE</name>
<organism evidence="1 2">
    <name type="scientific">Cirrhinus molitorella</name>
    <name type="common">mud carp</name>
    <dbReference type="NCBI Taxonomy" id="172907"/>
    <lineage>
        <taxon>Eukaryota</taxon>
        <taxon>Metazoa</taxon>
        <taxon>Chordata</taxon>
        <taxon>Craniata</taxon>
        <taxon>Vertebrata</taxon>
        <taxon>Euteleostomi</taxon>
        <taxon>Actinopterygii</taxon>
        <taxon>Neopterygii</taxon>
        <taxon>Teleostei</taxon>
        <taxon>Ostariophysi</taxon>
        <taxon>Cypriniformes</taxon>
        <taxon>Cyprinidae</taxon>
        <taxon>Labeoninae</taxon>
        <taxon>Labeonini</taxon>
        <taxon>Cirrhinus</taxon>
    </lineage>
</organism>
<dbReference type="Proteomes" id="UP001558613">
    <property type="component" value="Unassembled WGS sequence"/>
</dbReference>
<evidence type="ECO:0000313" key="1">
    <source>
        <dbReference type="EMBL" id="KAL1254112.1"/>
    </source>
</evidence>
<proteinExistence type="predicted"/>
<gene>
    <name evidence="1" type="ORF">QQF64_016341</name>
</gene>
<evidence type="ECO:0000313" key="2">
    <source>
        <dbReference type="Proteomes" id="UP001558613"/>
    </source>
</evidence>
<reference evidence="1 2" key="1">
    <citation type="submission" date="2023-09" db="EMBL/GenBank/DDBJ databases">
        <authorList>
            <person name="Wang M."/>
        </authorList>
    </citation>
    <scope>NUCLEOTIDE SEQUENCE [LARGE SCALE GENOMIC DNA]</scope>
    <source>
        <strain evidence="1">GT-2023</strain>
        <tissue evidence="1">Liver</tissue>
    </source>
</reference>
<evidence type="ECO:0008006" key="3">
    <source>
        <dbReference type="Google" id="ProtNLM"/>
    </source>
</evidence>
<dbReference type="EMBL" id="JAYMGO010000020">
    <property type="protein sequence ID" value="KAL1254112.1"/>
    <property type="molecule type" value="Genomic_DNA"/>
</dbReference>
<protein>
    <recommendedName>
        <fullName evidence="3">Secreted protein</fullName>
    </recommendedName>
</protein>
<comment type="caution">
    <text evidence="1">The sequence shown here is derived from an EMBL/GenBank/DDBJ whole genome shotgun (WGS) entry which is preliminary data.</text>
</comment>
<sequence>MCVSSESVVFGVFNVSVFLSLTLSGQNGSSARLSFFKLTLHQRSDSNERYSASSPRCRTAQISFDSWIRTNSSVPGPFVEFRRGQTQRRPTAVAFEWSHHGDTLDFTATPLIPPLRQRLAL</sequence>